<dbReference type="EMBL" id="JABVEG010000001">
    <property type="protein sequence ID" value="NUI81223.1"/>
    <property type="molecule type" value="Genomic_DNA"/>
</dbReference>
<gene>
    <name evidence="3" type="ORF">HUN84_00415</name>
</gene>
<dbReference type="InterPro" id="IPR036388">
    <property type="entry name" value="WH-like_DNA-bd_sf"/>
</dbReference>
<evidence type="ECO:0000256" key="1">
    <source>
        <dbReference type="ARBA" id="ARBA00023125"/>
    </source>
</evidence>
<reference evidence="3 4" key="1">
    <citation type="submission" date="2020-06" db="EMBL/GenBank/DDBJ databases">
        <title>Staphylococcus borealis sp. nov. -A novel member of the Staphylococcaceae family isolated from skin and blood in humans.</title>
        <authorList>
            <person name="Pain M."/>
            <person name="Wolden R."/>
            <person name="Jaen-Luchoro D."/>
            <person name="Salva-Serra F."/>
            <person name="Iglesias B.P."/>
            <person name="Karlsson R."/>
            <person name="Klingenberg C."/>
            <person name="Cavanagh J.P."/>
        </authorList>
    </citation>
    <scope>NUCLEOTIDE SEQUENCE [LARGE SCALE GENOMIC DNA]</scope>
    <source>
        <strain evidence="3 4">58-22</strain>
    </source>
</reference>
<proteinExistence type="predicted"/>
<evidence type="ECO:0000259" key="2">
    <source>
        <dbReference type="PROSITE" id="PS50995"/>
    </source>
</evidence>
<protein>
    <submittedName>
        <fullName evidence="3">Winged helix DNA-binding protein</fullName>
    </submittedName>
</protein>
<accession>A0ABX2LFY3</accession>
<dbReference type="Pfam" id="PF12802">
    <property type="entry name" value="MarR_2"/>
    <property type="match status" value="1"/>
</dbReference>
<sequence>MLTNEFFNSFIGLYRPYIKRTQPILDRFDLHPGQWLILRDIASTSPTTLVHISKRRFIEKPTTRKIIKILSEKELLVIKPSKQDKREKLLSLSDKGQALYEEVYREILPVQQALIKHAGLSKEDLESVITVMNKLHLALAEEEAE</sequence>
<dbReference type="Gene3D" id="1.10.10.10">
    <property type="entry name" value="Winged helix-like DNA-binding domain superfamily/Winged helix DNA-binding domain"/>
    <property type="match status" value="1"/>
</dbReference>
<name>A0ABX2LFY3_9STAP</name>
<dbReference type="GeneID" id="74185056"/>
<organism evidence="3 4">
    <name type="scientific">Staphylococcus borealis</name>
    <dbReference type="NCBI Taxonomy" id="2742203"/>
    <lineage>
        <taxon>Bacteria</taxon>
        <taxon>Bacillati</taxon>
        <taxon>Bacillota</taxon>
        <taxon>Bacilli</taxon>
        <taxon>Bacillales</taxon>
        <taxon>Staphylococcaceae</taxon>
        <taxon>Staphylococcus</taxon>
    </lineage>
</organism>
<dbReference type="PROSITE" id="PS50995">
    <property type="entry name" value="HTH_MARR_2"/>
    <property type="match status" value="1"/>
</dbReference>
<dbReference type="PANTHER" id="PTHR33164:SF44">
    <property type="entry name" value="TRANSCRIPTIONAL REGULATORY PROTEIN"/>
    <property type="match status" value="1"/>
</dbReference>
<feature type="domain" description="HTH marR-type" evidence="2">
    <location>
        <begin position="3"/>
        <end position="137"/>
    </location>
</feature>
<dbReference type="PANTHER" id="PTHR33164">
    <property type="entry name" value="TRANSCRIPTIONAL REGULATOR, MARR FAMILY"/>
    <property type="match status" value="1"/>
</dbReference>
<comment type="caution">
    <text evidence="3">The sequence shown here is derived from an EMBL/GenBank/DDBJ whole genome shotgun (WGS) entry which is preliminary data.</text>
</comment>
<dbReference type="SUPFAM" id="SSF46785">
    <property type="entry name" value="Winged helix' DNA-binding domain"/>
    <property type="match status" value="1"/>
</dbReference>
<dbReference type="InterPro" id="IPR036390">
    <property type="entry name" value="WH_DNA-bd_sf"/>
</dbReference>
<keyword evidence="4" id="KW-1185">Reference proteome</keyword>
<evidence type="ECO:0000313" key="3">
    <source>
        <dbReference type="EMBL" id="NUI81223.1"/>
    </source>
</evidence>
<dbReference type="RefSeq" id="WP_053028568.1">
    <property type="nucleotide sequence ID" value="NZ_CUEE01000001.1"/>
</dbReference>
<dbReference type="InterPro" id="IPR000835">
    <property type="entry name" value="HTH_MarR-typ"/>
</dbReference>
<evidence type="ECO:0000313" key="4">
    <source>
        <dbReference type="Proteomes" id="UP000610527"/>
    </source>
</evidence>
<dbReference type="InterPro" id="IPR039422">
    <property type="entry name" value="MarR/SlyA-like"/>
</dbReference>
<dbReference type="SMART" id="SM00347">
    <property type="entry name" value="HTH_MARR"/>
    <property type="match status" value="1"/>
</dbReference>
<dbReference type="GO" id="GO:0003677">
    <property type="term" value="F:DNA binding"/>
    <property type="evidence" value="ECO:0007669"/>
    <property type="project" value="UniProtKB-KW"/>
</dbReference>
<keyword evidence="1 3" id="KW-0238">DNA-binding</keyword>
<dbReference type="Proteomes" id="UP000610527">
    <property type="component" value="Unassembled WGS sequence"/>
</dbReference>